<dbReference type="AlphaFoldDB" id="A0A6H5IE09"/>
<proteinExistence type="predicted"/>
<evidence type="ECO:0000313" key="2">
    <source>
        <dbReference type="Proteomes" id="UP000479190"/>
    </source>
</evidence>
<name>A0A6H5IE09_9HYME</name>
<reference evidence="1 2" key="1">
    <citation type="submission" date="2020-02" db="EMBL/GenBank/DDBJ databases">
        <authorList>
            <person name="Ferguson B K."/>
        </authorList>
    </citation>
    <scope>NUCLEOTIDE SEQUENCE [LARGE SCALE GENOMIC DNA]</scope>
</reference>
<sequence length="112" mass="12850">MQWRAMSYLDMISSSERTSRTSGRWTRRPWKANGVYTKALGCRSTEKVQIARRTFSRGVCEPRDSLCSRASLHQSSARSCAWGARRQRGRIIRVRGLVRNNTGTRGSDPRCR</sequence>
<dbReference type="Proteomes" id="UP000479190">
    <property type="component" value="Unassembled WGS sequence"/>
</dbReference>
<organism evidence="1 2">
    <name type="scientific">Trichogramma brassicae</name>
    <dbReference type="NCBI Taxonomy" id="86971"/>
    <lineage>
        <taxon>Eukaryota</taxon>
        <taxon>Metazoa</taxon>
        <taxon>Ecdysozoa</taxon>
        <taxon>Arthropoda</taxon>
        <taxon>Hexapoda</taxon>
        <taxon>Insecta</taxon>
        <taxon>Pterygota</taxon>
        <taxon>Neoptera</taxon>
        <taxon>Endopterygota</taxon>
        <taxon>Hymenoptera</taxon>
        <taxon>Apocrita</taxon>
        <taxon>Proctotrupomorpha</taxon>
        <taxon>Chalcidoidea</taxon>
        <taxon>Trichogrammatidae</taxon>
        <taxon>Trichogramma</taxon>
    </lineage>
</organism>
<evidence type="ECO:0000313" key="1">
    <source>
        <dbReference type="EMBL" id="CAB0034766.1"/>
    </source>
</evidence>
<protein>
    <submittedName>
        <fullName evidence="1">Uncharacterized protein</fullName>
    </submittedName>
</protein>
<gene>
    <name evidence="1" type="ORF">TBRA_LOCUS6664</name>
</gene>
<dbReference type="EMBL" id="CADCXV010000753">
    <property type="protein sequence ID" value="CAB0034766.1"/>
    <property type="molecule type" value="Genomic_DNA"/>
</dbReference>
<keyword evidence="2" id="KW-1185">Reference proteome</keyword>
<accession>A0A6H5IE09</accession>